<dbReference type="Proteomes" id="UP000009881">
    <property type="component" value="Unassembled WGS sequence"/>
</dbReference>
<protein>
    <submittedName>
        <fullName evidence="1">Uncharacterized protein</fullName>
    </submittedName>
</protein>
<evidence type="ECO:0000313" key="2">
    <source>
        <dbReference type="Proteomes" id="UP000009881"/>
    </source>
</evidence>
<comment type="caution">
    <text evidence="1">The sequence shown here is derived from an EMBL/GenBank/DDBJ whole genome shotgun (WGS) entry which is preliminary data.</text>
</comment>
<keyword evidence="2" id="KW-1185">Reference proteome</keyword>
<sequence>MAPPWRFAAHNASGVAEADASHIRAAPRVLGLPHKRNPPVRGGFAAAETLMKIPPGRLGYLNELSLTQGPARKTLSENMP</sequence>
<gene>
    <name evidence="1" type="ORF">C882_3647</name>
</gene>
<evidence type="ECO:0000313" key="1">
    <source>
        <dbReference type="EMBL" id="EKV31275.1"/>
    </source>
</evidence>
<organism evidence="1 2">
    <name type="scientific">Caenispirillum salinarum AK4</name>
    <dbReference type="NCBI Taxonomy" id="1238182"/>
    <lineage>
        <taxon>Bacteria</taxon>
        <taxon>Pseudomonadati</taxon>
        <taxon>Pseudomonadota</taxon>
        <taxon>Alphaproteobacteria</taxon>
        <taxon>Rhodospirillales</taxon>
        <taxon>Novispirillaceae</taxon>
        <taxon>Caenispirillum</taxon>
    </lineage>
</organism>
<name>K9GZ79_9PROT</name>
<dbReference type="AlphaFoldDB" id="K9GZ79"/>
<dbReference type="EMBL" id="ANHY01000006">
    <property type="protein sequence ID" value="EKV31275.1"/>
    <property type="molecule type" value="Genomic_DNA"/>
</dbReference>
<accession>K9GZ79</accession>
<reference evidence="1 2" key="1">
    <citation type="journal article" date="2013" name="Genome Announc.">
        <title>Draft Genome Sequence of an Alphaproteobacterium, Caenispirillum salinarum AK4(T), Isolated from a Solar Saltern.</title>
        <authorList>
            <person name="Khatri I."/>
            <person name="Singh A."/>
            <person name="Korpole S."/>
            <person name="Pinnaka A.K."/>
            <person name="Subramanian S."/>
        </authorList>
    </citation>
    <scope>NUCLEOTIDE SEQUENCE [LARGE SCALE GENOMIC DNA]</scope>
    <source>
        <strain evidence="1 2">AK4</strain>
    </source>
</reference>
<proteinExistence type="predicted"/>